<dbReference type="GO" id="GO:0016787">
    <property type="term" value="F:hydrolase activity"/>
    <property type="evidence" value="ECO:0007669"/>
    <property type="project" value="UniProtKB-KW"/>
</dbReference>
<dbReference type="Pfam" id="PF00756">
    <property type="entry name" value="Esterase"/>
    <property type="match status" value="1"/>
</dbReference>
<dbReference type="Proteomes" id="UP001595751">
    <property type="component" value="Unassembled WGS sequence"/>
</dbReference>
<feature type="transmembrane region" description="Helical" evidence="1">
    <location>
        <begin position="41"/>
        <end position="68"/>
    </location>
</feature>
<evidence type="ECO:0000256" key="1">
    <source>
        <dbReference type="SAM" id="Phobius"/>
    </source>
</evidence>
<dbReference type="SUPFAM" id="SSF53474">
    <property type="entry name" value="alpha/beta-Hydrolases"/>
    <property type="match status" value="1"/>
</dbReference>
<sequence>MDTSLTGPIAQAGTIALLAAPLAVMLIPPKNARGRRNPRRWLLGPVAVTGAVAWAIVGGIWFALGVAWRPFPEAVPAAIYVASAVALHAAMLAVVKPLATRRRTVAWTLPVALVAVVAALLQANICYQLYPTVASLDPTTIPDEVAYEDLKSVGQRDTGVVTTVRLNNSASGFAAREAHVYLPPAYFDRDRPKLPVIVVVAGVPGAPAQWFDEGLAGQALDSFASEHRGRAPVVVAVDANGETFKDTLCVDSPATGDKVATYLSRDVPAAVAGLFDVDRDPAKWAIAGLSRGGSCALQTAVANPGVYPTFLSMSPQKNLIDENLDETVRKYFKGDRAAYDAADPLTVLEKVGKPGGPERGPDIHGRFIAGLDDAEDRDAGRALSAAAHAAGIPVSYSELPGGHTWKVWSAGFRDSLPWLSARLGLTGEG</sequence>
<feature type="transmembrane region" description="Helical" evidence="1">
    <location>
        <begin position="107"/>
        <end position="130"/>
    </location>
</feature>
<keyword evidence="3" id="KW-1185">Reference proteome</keyword>
<gene>
    <name evidence="2" type="ORF">ACFORJ_09335</name>
</gene>
<dbReference type="Gene3D" id="3.40.50.1820">
    <property type="entry name" value="alpha/beta hydrolase"/>
    <property type="match status" value="1"/>
</dbReference>
<dbReference type="PANTHER" id="PTHR48098">
    <property type="entry name" value="ENTEROCHELIN ESTERASE-RELATED"/>
    <property type="match status" value="1"/>
</dbReference>
<keyword evidence="1" id="KW-1133">Transmembrane helix</keyword>
<dbReference type="RefSeq" id="WP_290290006.1">
    <property type="nucleotide sequence ID" value="NZ_CP047211.1"/>
</dbReference>
<dbReference type="EMBL" id="JBHRZN010000003">
    <property type="protein sequence ID" value="MFC3850361.1"/>
    <property type="molecule type" value="Genomic_DNA"/>
</dbReference>
<keyword evidence="2" id="KW-0378">Hydrolase</keyword>
<dbReference type="InterPro" id="IPR050583">
    <property type="entry name" value="Mycobacterial_A85_antigen"/>
</dbReference>
<keyword evidence="1" id="KW-0812">Transmembrane</keyword>
<keyword evidence="1" id="KW-0472">Membrane</keyword>
<evidence type="ECO:0000313" key="3">
    <source>
        <dbReference type="Proteomes" id="UP001595751"/>
    </source>
</evidence>
<proteinExistence type="predicted"/>
<protein>
    <submittedName>
        <fullName evidence="2">Alpha/beta hydrolase</fullName>
    </submittedName>
</protein>
<evidence type="ECO:0000313" key="2">
    <source>
        <dbReference type="EMBL" id="MFC3850361.1"/>
    </source>
</evidence>
<reference evidence="3" key="1">
    <citation type="journal article" date="2019" name="Int. J. Syst. Evol. Microbiol.">
        <title>The Global Catalogue of Microorganisms (GCM) 10K type strain sequencing project: providing services to taxonomists for standard genome sequencing and annotation.</title>
        <authorList>
            <consortium name="The Broad Institute Genomics Platform"/>
            <consortium name="The Broad Institute Genome Sequencing Center for Infectious Disease"/>
            <person name="Wu L."/>
            <person name="Ma J."/>
        </authorList>
    </citation>
    <scope>NUCLEOTIDE SEQUENCE [LARGE SCALE GENOMIC DNA]</scope>
    <source>
        <strain evidence="3">CCUG 53252</strain>
    </source>
</reference>
<organism evidence="2 3">
    <name type="scientific">Corynebacterium hansenii</name>
    <dbReference type="NCBI Taxonomy" id="394964"/>
    <lineage>
        <taxon>Bacteria</taxon>
        <taxon>Bacillati</taxon>
        <taxon>Actinomycetota</taxon>
        <taxon>Actinomycetes</taxon>
        <taxon>Mycobacteriales</taxon>
        <taxon>Corynebacteriaceae</taxon>
        <taxon>Corynebacterium</taxon>
    </lineage>
</organism>
<dbReference type="PANTHER" id="PTHR48098:SF1">
    <property type="entry name" value="DIACYLGLYCEROL ACYLTRANSFERASE_MYCOLYLTRANSFERASE AG85A"/>
    <property type="match status" value="1"/>
</dbReference>
<comment type="caution">
    <text evidence="2">The sequence shown here is derived from an EMBL/GenBank/DDBJ whole genome shotgun (WGS) entry which is preliminary data.</text>
</comment>
<accession>A0ABV7ZQ95</accession>
<feature type="transmembrane region" description="Helical" evidence="1">
    <location>
        <begin position="74"/>
        <end position="95"/>
    </location>
</feature>
<name>A0ABV7ZQ95_9CORY</name>
<dbReference type="InterPro" id="IPR000801">
    <property type="entry name" value="Esterase-like"/>
</dbReference>
<feature type="transmembrane region" description="Helical" evidence="1">
    <location>
        <begin position="12"/>
        <end position="29"/>
    </location>
</feature>
<dbReference type="InterPro" id="IPR029058">
    <property type="entry name" value="AB_hydrolase_fold"/>
</dbReference>